<evidence type="ECO:0000313" key="2">
    <source>
        <dbReference type="EMBL" id="CAK7939941.1"/>
    </source>
</evidence>
<evidence type="ECO:0000313" key="3">
    <source>
        <dbReference type="Proteomes" id="UP001162060"/>
    </source>
</evidence>
<reference evidence="2" key="1">
    <citation type="submission" date="2024-01" db="EMBL/GenBank/DDBJ databases">
        <authorList>
            <person name="Webb A."/>
        </authorList>
    </citation>
    <scope>NUCLEOTIDE SEQUENCE</scope>
    <source>
        <strain evidence="2">Pm1</strain>
    </source>
</reference>
<gene>
    <name evidence="2" type="ORF">PM001_LOCUS25091</name>
</gene>
<name>A0AAV1UZU2_9STRA</name>
<evidence type="ECO:0000256" key="1">
    <source>
        <dbReference type="SAM" id="MobiDB-lite"/>
    </source>
</evidence>
<feature type="compositionally biased region" description="Basic and acidic residues" evidence="1">
    <location>
        <begin position="72"/>
        <end position="83"/>
    </location>
</feature>
<dbReference type="Proteomes" id="UP001162060">
    <property type="component" value="Unassembled WGS sequence"/>
</dbReference>
<protein>
    <submittedName>
        <fullName evidence="2">Uncharacterized protein</fullName>
    </submittedName>
</protein>
<dbReference type="EMBL" id="CAKLBY020000251">
    <property type="protein sequence ID" value="CAK7939941.1"/>
    <property type="molecule type" value="Genomic_DNA"/>
</dbReference>
<feature type="region of interest" description="Disordered" evidence="1">
    <location>
        <begin position="1"/>
        <end position="92"/>
    </location>
</feature>
<organism evidence="2 3">
    <name type="scientific">Peronospora matthiolae</name>
    <dbReference type="NCBI Taxonomy" id="2874970"/>
    <lineage>
        <taxon>Eukaryota</taxon>
        <taxon>Sar</taxon>
        <taxon>Stramenopiles</taxon>
        <taxon>Oomycota</taxon>
        <taxon>Peronosporomycetes</taxon>
        <taxon>Peronosporales</taxon>
        <taxon>Peronosporaceae</taxon>
        <taxon>Peronospora</taxon>
    </lineage>
</organism>
<dbReference type="AlphaFoldDB" id="A0AAV1UZU2"/>
<sequence length="92" mass="10177">MADVATKKDRNFDRPHDGSQDTTDDRQADHRSKSVRPVVCTIHELTTNEGAGDQSREEAGSSPGETMDDEPDPRNDQIARELDIATCNHVSK</sequence>
<proteinExistence type="predicted"/>
<comment type="caution">
    <text evidence="2">The sequence shown here is derived from an EMBL/GenBank/DDBJ whole genome shotgun (WGS) entry which is preliminary data.</text>
</comment>
<accession>A0AAV1UZU2</accession>
<feature type="compositionally biased region" description="Basic and acidic residues" evidence="1">
    <location>
        <begin position="1"/>
        <end position="32"/>
    </location>
</feature>